<gene>
    <name evidence="3" type="ORF">NS355_13030</name>
</gene>
<feature type="region of interest" description="Disordered" evidence="2">
    <location>
        <begin position="221"/>
        <end position="252"/>
    </location>
</feature>
<dbReference type="GO" id="GO:0004300">
    <property type="term" value="F:enoyl-CoA hydratase activity"/>
    <property type="evidence" value="ECO:0007669"/>
    <property type="project" value="UniProtKB-EC"/>
</dbReference>
<evidence type="ECO:0000256" key="2">
    <source>
        <dbReference type="SAM" id="MobiDB-lite"/>
    </source>
</evidence>
<dbReference type="PANTHER" id="PTHR43459:SF1">
    <property type="entry name" value="EG:BACN32G11.4 PROTEIN"/>
    <property type="match status" value="1"/>
</dbReference>
<evidence type="ECO:0000313" key="3">
    <source>
        <dbReference type="EMBL" id="KTT96920.1"/>
    </source>
</evidence>
<dbReference type="SUPFAM" id="SSF52096">
    <property type="entry name" value="ClpP/crotonase"/>
    <property type="match status" value="1"/>
</dbReference>
<dbReference type="InterPro" id="IPR029045">
    <property type="entry name" value="ClpP/crotonase-like_dom_sf"/>
</dbReference>
<proteinExistence type="inferred from homology"/>
<reference evidence="3 4" key="1">
    <citation type="journal article" date="2016" name="Front. Microbiol.">
        <title>Genomic Resource of Rice Seed Associated Bacteria.</title>
        <authorList>
            <person name="Midha S."/>
            <person name="Bansal K."/>
            <person name="Sharma S."/>
            <person name="Kumar N."/>
            <person name="Patil P.P."/>
            <person name="Chaudhry V."/>
            <person name="Patil P.B."/>
        </authorList>
    </citation>
    <scope>NUCLEOTIDE SEQUENCE [LARGE SCALE GENOMIC DNA]</scope>
    <source>
        <strain evidence="3 4">NS355</strain>
    </source>
</reference>
<dbReference type="Proteomes" id="UP000073923">
    <property type="component" value="Unassembled WGS sequence"/>
</dbReference>
<keyword evidence="3" id="KW-0456">Lyase</keyword>
<protein>
    <submittedName>
        <fullName evidence="3">Enoyl-CoA hydratase</fullName>
        <ecNumber evidence="3">4.2.1.17</ecNumber>
    </submittedName>
</protein>
<sequence>MLRTERRGDVLVLTLNRPDRLNAAPPALFDAIHEALDQRGDARAVLIAGEGRAFCSGADISGGDMGPDTVHRALVDHYNTTMLAMADLAIPVVSAVRGAAAGIGCSLALATDFCVASENAYFLHAFVNIGLVPDGGASWMLPRLIGRARAAEMMLLGERVSATRALDWGMIHKVVADDRLDAEAFALAERLAAGPSVALGLMRRALHAGFDSNYATALAREAEDQRSARATQDGEEGGRAFFEKRPPRFQGR</sequence>
<evidence type="ECO:0000313" key="4">
    <source>
        <dbReference type="Proteomes" id="UP000073923"/>
    </source>
</evidence>
<evidence type="ECO:0000256" key="1">
    <source>
        <dbReference type="ARBA" id="ARBA00005254"/>
    </source>
</evidence>
<dbReference type="InterPro" id="IPR001753">
    <property type="entry name" value="Enoyl-CoA_hydra/iso"/>
</dbReference>
<dbReference type="RefSeq" id="WP_058746109.1">
    <property type="nucleotide sequence ID" value="NZ_LDTF01000073.1"/>
</dbReference>
<feature type="compositionally biased region" description="Basic and acidic residues" evidence="2">
    <location>
        <begin position="236"/>
        <end position="246"/>
    </location>
</feature>
<dbReference type="EMBL" id="LDTF01000073">
    <property type="protein sequence ID" value="KTT96920.1"/>
    <property type="molecule type" value="Genomic_DNA"/>
</dbReference>
<dbReference type="OrthoDB" id="9781757at2"/>
<dbReference type="InterPro" id="IPR014748">
    <property type="entry name" value="Enoyl-CoA_hydra_C"/>
</dbReference>
<dbReference type="Gene3D" id="1.10.12.10">
    <property type="entry name" value="Lyase 2-enoyl-coa Hydratase, Chain A, domain 2"/>
    <property type="match status" value="1"/>
</dbReference>
<dbReference type="PANTHER" id="PTHR43459">
    <property type="entry name" value="ENOYL-COA HYDRATASE"/>
    <property type="match status" value="1"/>
</dbReference>
<dbReference type="CDD" id="cd06558">
    <property type="entry name" value="crotonase-like"/>
    <property type="match status" value="1"/>
</dbReference>
<dbReference type="EC" id="4.2.1.17" evidence="3"/>
<dbReference type="PATRIC" id="fig|172044.3.peg.2944"/>
<comment type="caution">
    <text evidence="3">The sequence shown here is derived from an EMBL/GenBank/DDBJ whole genome shotgun (WGS) entry which is preliminary data.</text>
</comment>
<organism evidence="3 4">
    <name type="scientific">Sphingomonas yabuuchiae</name>
    <dbReference type="NCBI Taxonomy" id="172044"/>
    <lineage>
        <taxon>Bacteria</taxon>
        <taxon>Pseudomonadati</taxon>
        <taxon>Pseudomonadota</taxon>
        <taxon>Alphaproteobacteria</taxon>
        <taxon>Sphingomonadales</taxon>
        <taxon>Sphingomonadaceae</taxon>
        <taxon>Sphingomonas</taxon>
    </lineage>
</organism>
<dbReference type="Pfam" id="PF00378">
    <property type="entry name" value="ECH_1"/>
    <property type="match status" value="1"/>
</dbReference>
<name>A0A147INL3_9SPHN</name>
<dbReference type="AlphaFoldDB" id="A0A147INL3"/>
<dbReference type="Gene3D" id="3.90.226.10">
    <property type="entry name" value="2-enoyl-CoA Hydratase, Chain A, domain 1"/>
    <property type="match status" value="1"/>
</dbReference>
<accession>A0A147INL3</accession>
<comment type="similarity">
    <text evidence="1">Belongs to the enoyl-CoA hydratase/isomerase family.</text>
</comment>